<evidence type="ECO:0008006" key="3">
    <source>
        <dbReference type="Google" id="ProtNLM"/>
    </source>
</evidence>
<dbReference type="Proteomes" id="UP000245627">
    <property type="component" value="Unassembled WGS sequence"/>
</dbReference>
<dbReference type="EMBL" id="QDKG01000001">
    <property type="protein sequence ID" value="PVH26997.1"/>
    <property type="molecule type" value="Genomic_DNA"/>
</dbReference>
<dbReference type="AlphaFoldDB" id="A0A2T8HNI3"/>
<evidence type="ECO:0000313" key="2">
    <source>
        <dbReference type="Proteomes" id="UP000245627"/>
    </source>
</evidence>
<name>A0A2T8HNI3_9SPHI</name>
<accession>A0A2T8HNI3</accession>
<comment type="caution">
    <text evidence="1">The sequence shown here is derived from an EMBL/GenBank/DDBJ whole genome shotgun (WGS) entry which is preliminary data.</text>
</comment>
<protein>
    <recommendedName>
        <fullName evidence="3">STAS domain-containing protein</fullName>
    </recommendedName>
</protein>
<sequence>MKLKNILSYSRHFQAALQRRAEKNKARFKKYKKSKNKHNIIYRYRTSAEISFDGIVKSMEIVTAPIEFSLVTNPASVVQFINKLEEHYLARTKVFIDLKNVEKLDYSAVTILLSVMFSFKARKIRFNGNFPNNKLLAKRLIDSDFFKYLGRQISEKLEYKVGKSNQIFTMGNKEVNSELGELVMYEASKTIWGHPRSCKGLQRTILELMQNTNNHAAVKQKGEEHWWLSVNHDKVNKKVSFIFIDYGIGIFESLKYKPKTNQWFGWLDKLKTHLIHGGNDEIFKLLLNGQMHLTVTGQPYRGKGLPGIKEVFDRNQISELKIISNNVYADVVNGNYTTIKSEFNGTFVHWELNENNVSAAWIN</sequence>
<reference evidence="1 2" key="1">
    <citation type="submission" date="2018-04" db="EMBL/GenBank/DDBJ databases">
        <title>Sphingobacterium cortibacter sp. nov.</title>
        <authorList>
            <person name="Li Y."/>
        </authorList>
    </citation>
    <scope>NUCLEOTIDE SEQUENCE [LARGE SCALE GENOMIC DNA]</scope>
    <source>
        <strain evidence="1 2">2c-3</strain>
    </source>
</reference>
<gene>
    <name evidence="1" type="ORF">DC487_05220</name>
</gene>
<keyword evidence="2" id="KW-1185">Reference proteome</keyword>
<proteinExistence type="predicted"/>
<evidence type="ECO:0000313" key="1">
    <source>
        <dbReference type="EMBL" id="PVH26997.1"/>
    </source>
</evidence>
<organism evidence="1 2">
    <name type="scientific">Sphingobacterium corticibacter</name>
    <dbReference type="NCBI Taxonomy" id="2171749"/>
    <lineage>
        <taxon>Bacteria</taxon>
        <taxon>Pseudomonadati</taxon>
        <taxon>Bacteroidota</taxon>
        <taxon>Sphingobacteriia</taxon>
        <taxon>Sphingobacteriales</taxon>
        <taxon>Sphingobacteriaceae</taxon>
        <taxon>Sphingobacterium</taxon>
    </lineage>
</organism>